<accession>A0ABY1NG12</accession>
<dbReference type="Proteomes" id="UP001157961">
    <property type="component" value="Unassembled WGS sequence"/>
</dbReference>
<keyword evidence="3" id="KW-1133">Transmembrane helix</keyword>
<keyword evidence="8" id="KW-1185">Reference proteome</keyword>
<dbReference type="PANTHER" id="PTHR36985">
    <property type="entry name" value="TRANSLOCATION AND ASSEMBLY MODULE SUBUNIT TAMB"/>
    <property type="match status" value="1"/>
</dbReference>
<evidence type="ECO:0000256" key="1">
    <source>
        <dbReference type="ARBA" id="ARBA00004167"/>
    </source>
</evidence>
<evidence type="ECO:0000256" key="3">
    <source>
        <dbReference type="ARBA" id="ARBA00022989"/>
    </source>
</evidence>
<keyword evidence="4" id="KW-0472">Membrane</keyword>
<organism evidence="7 8">
    <name type="scientific">Shimia sagamensis</name>
    <dbReference type="NCBI Taxonomy" id="1566352"/>
    <lineage>
        <taxon>Bacteria</taxon>
        <taxon>Pseudomonadati</taxon>
        <taxon>Pseudomonadota</taxon>
        <taxon>Alphaproteobacteria</taxon>
        <taxon>Rhodobacterales</taxon>
        <taxon>Roseobacteraceae</taxon>
    </lineage>
</organism>
<feature type="domain" description="Translocation and assembly module TamB C-terminal" evidence="6">
    <location>
        <begin position="796"/>
        <end position="1142"/>
    </location>
</feature>
<gene>
    <name evidence="7" type="ORF">SAMN06265373_101840</name>
</gene>
<evidence type="ECO:0000313" key="8">
    <source>
        <dbReference type="Proteomes" id="UP001157961"/>
    </source>
</evidence>
<feature type="chain" id="PRO_5047035693" evidence="5">
    <location>
        <begin position="18"/>
        <end position="1142"/>
    </location>
</feature>
<keyword evidence="2" id="KW-0812">Transmembrane</keyword>
<evidence type="ECO:0000256" key="2">
    <source>
        <dbReference type="ARBA" id="ARBA00022692"/>
    </source>
</evidence>
<dbReference type="EMBL" id="FXTY01000001">
    <property type="protein sequence ID" value="SMP08113.1"/>
    <property type="molecule type" value="Genomic_DNA"/>
</dbReference>
<keyword evidence="5" id="KW-0732">Signal</keyword>
<sequence length="1142" mass="119084">MRYLALLLCLIWPLTLAAQEAEQPEASDEDKGMLTNFLEDALSGDGRTVEVIGLKGAISSNATVEEIRMSDADGAWLTMRGMTLNWNRLAVLRGNININELSASEIILTRAPAPNPSAPPTAEATPFSLPELPVSINIQSLKADRITLGESFLGEELNLSLTARLILEGGNGEALLSAARLDGPAARFALDGAYSNETRNLRVDLQVHEDAGGLLVTKAKIPGEPPMALTVLGDGSLDDFIADILLTSDGEQRLAGSVELATEPGATPESAATQVVRADLGGNMAPLFAPDYKGFLGENIGFSTLLRRFGDGRITLQQLLLSSRSLNLNGEMAIDANGLPDSFDLDIQLRDETGKPVLLPLKGPKNYVQGAELAAQFDHAAGDRWTLSGTVDDLKTDTLTLARVALFGEGTLQETPIPRVEAQLQMGMRGLALSDPDLATVVGSNGGFQGDVVWEKDAGLTLSNYSLRTNSLGSNGTVHVSGSGQDLTIDTDATLKVDNISLFSAFAKRDLSGALSAQLKGAILPVSQGFDLALSATGQDLAISDQRADALLAGTSTVALSAKRDENGITLREANVKTPQLSATGGGTLASQNSDLTFEAALNEVALVLKGVNGPATAKGRAVQTGADWAFDLAATAPAQTTATIRATLPQSGNGAADIDLEVGQVQVFVPELPGKARIQASAEQAPNGWQVDFKGTGPFDTKGAGKGLIDPSGSSNDFSVSGTVPLAAANAVLQPNSIQGIANYDLRLKGALGPEAVTGSLTLGGARFVIPDLRVAFEDIRGTVGLNGRAADLNITTQFSGGGQIGVAGSVALAPPFTANLPVTLTDILIQQGQLLKTELDGTITLSGPLTGGGNISGNILLGKTDIHVTPAGLSGAGPIPEIRHLNEPAKVRLTRDRAGLIAKKKSGSSAPPFGLDVNIQTTERIAVRGLGLNADFHGGMKIGGTTNDIRPNGEIDLIRGRLSFLAKNFELDEGRISMLGDLVPTMRVVAISEQPDATVYVILDGRLDDPKIVLESDPELPEDEVLSQLLFGRDLSSISALQAAQLAAALAQLSGGGPQGPRLGENSGLDDLGLTFDESGTPGLRAGKYINENVYTEVGVDSKGQSSISLNLDVNDNLTVKGKVGSDDDTGIGIFFQRDY</sequence>
<evidence type="ECO:0000256" key="4">
    <source>
        <dbReference type="ARBA" id="ARBA00023136"/>
    </source>
</evidence>
<protein>
    <submittedName>
        <fullName evidence="7">Autotransporter secretion inner membrane protein TamB</fullName>
    </submittedName>
</protein>
<comment type="caution">
    <text evidence="7">The sequence shown here is derived from an EMBL/GenBank/DDBJ whole genome shotgun (WGS) entry which is preliminary data.</text>
</comment>
<evidence type="ECO:0000256" key="5">
    <source>
        <dbReference type="SAM" id="SignalP"/>
    </source>
</evidence>
<dbReference type="RefSeq" id="WP_283424673.1">
    <property type="nucleotide sequence ID" value="NZ_FXTY01000001.1"/>
</dbReference>
<dbReference type="Pfam" id="PF04357">
    <property type="entry name" value="TamB"/>
    <property type="match status" value="1"/>
</dbReference>
<comment type="subcellular location">
    <subcellularLocation>
        <location evidence="1">Membrane</location>
        <topology evidence="1">Single-pass membrane protein</topology>
    </subcellularLocation>
</comment>
<dbReference type="InterPro" id="IPR007452">
    <property type="entry name" value="TamB_C"/>
</dbReference>
<evidence type="ECO:0000313" key="7">
    <source>
        <dbReference type="EMBL" id="SMP08113.1"/>
    </source>
</evidence>
<evidence type="ECO:0000259" key="6">
    <source>
        <dbReference type="Pfam" id="PF04357"/>
    </source>
</evidence>
<dbReference type="PANTHER" id="PTHR36985:SF1">
    <property type="entry name" value="TRANSLOCATION AND ASSEMBLY MODULE SUBUNIT TAMB"/>
    <property type="match status" value="1"/>
</dbReference>
<feature type="signal peptide" evidence="5">
    <location>
        <begin position="1"/>
        <end position="17"/>
    </location>
</feature>
<reference evidence="7 8" key="1">
    <citation type="submission" date="2017-05" db="EMBL/GenBank/DDBJ databases">
        <authorList>
            <person name="Varghese N."/>
            <person name="Submissions S."/>
        </authorList>
    </citation>
    <scope>NUCLEOTIDE SEQUENCE [LARGE SCALE GENOMIC DNA]</scope>
    <source>
        <strain evidence="7 8">DSM 29734</strain>
    </source>
</reference>
<name>A0ABY1NG12_9RHOB</name>
<proteinExistence type="predicted"/>